<evidence type="ECO:0000256" key="7">
    <source>
        <dbReference type="ARBA" id="ARBA00023136"/>
    </source>
</evidence>
<dbReference type="Proteomes" id="UP000284403">
    <property type="component" value="Unassembled WGS sequence"/>
</dbReference>
<dbReference type="PROSITE" id="PS51704">
    <property type="entry name" value="GP_PDE"/>
    <property type="match status" value="1"/>
</dbReference>
<dbReference type="GO" id="GO:0005737">
    <property type="term" value="C:cytoplasm"/>
    <property type="evidence" value="ECO:0007669"/>
    <property type="project" value="UniProtKB-ARBA"/>
</dbReference>
<evidence type="ECO:0000256" key="3">
    <source>
        <dbReference type="ARBA" id="ARBA00022692"/>
    </source>
</evidence>
<proteinExistence type="inferred from homology"/>
<dbReference type="EMBL" id="MKKU01001192">
    <property type="protein sequence ID" value="RNE96969.1"/>
    <property type="molecule type" value="Genomic_DNA"/>
</dbReference>
<keyword evidence="11" id="KW-1185">Reference proteome</keyword>
<gene>
    <name evidence="10" type="ORF">Tco025E_09590</name>
</gene>
<dbReference type="PANTHER" id="PTHR42758">
    <property type="entry name" value="PHOSPHATIDYLGLYCEROL PHOSPHOLIPASE C"/>
    <property type="match status" value="1"/>
</dbReference>
<evidence type="ECO:0000313" key="10">
    <source>
        <dbReference type="EMBL" id="RNE96969.1"/>
    </source>
</evidence>
<dbReference type="GO" id="GO:0046475">
    <property type="term" value="P:glycerophospholipid catabolic process"/>
    <property type="evidence" value="ECO:0007669"/>
    <property type="project" value="TreeGrafter"/>
</dbReference>
<comment type="caution">
    <text evidence="10">The sequence shown here is derived from an EMBL/GenBank/DDBJ whole genome shotgun (WGS) entry which is preliminary data.</text>
</comment>
<dbReference type="GeneID" id="40323201"/>
<comment type="subcellular location">
    <subcellularLocation>
        <location evidence="1">Membrane</location>
    </subcellularLocation>
</comment>
<evidence type="ECO:0000256" key="1">
    <source>
        <dbReference type="ARBA" id="ARBA00004370"/>
    </source>
</evidence>
<evidence type="ECO:0000256" key="8">
    <source>
        <dbReference type="SAM" id="Phobius"/>
    </source>
</evidence>
<dbReference type="OrthoDB" id="1058301at2759"/>
<dbReference type="SUPFAM" id="SSF51695">
    <property type="entry name" value="PLC-like phosphodiesterases"/>
    <property type="match status" value="1"/>
</dbReference>
<feature type="transmembrane region" description="Helical" evidence="8">
    <location>
        <begin position="237"/>
        <end position="258"/>
    </location>
</feature>
<dbReference type="AlphaFoldDB" id="A0A3R7M074"/>
<dbReference type="EC" id="3.1.4.-" evidence="10"/>
<dbReference type="Pfam" id="PF03009">
    <property type="entry name" value="GDPD"/>
    <property type="match status" value="1"/>
</dbReference>
<dbReference type="InterPro" id="IPR052271">
    <property type="entry name" value="GDPD-Related"/>
</dbReference>
<organism evidence="10 11">
    <name type="scientific">Trypanosoma conorhini</name>
    <dbReference type="NCBI Taxonomy" id="83891"/>
    <lineage>
        <taxon>Eukaryota</taxon>
        <taxon>Discoba</taxon>
        <taxon>Euglenozoa</taxon>
        <taxon>Kinetoplastea</taxon>
        <taxon>Metakinetoplastina</taxon>
        <taxon>Trypanosomatida</taxon>
        <taxon>Trypanosomatidae</taxon>
        <taxon>Trypanosoma</taxon>
    </lineage>
</organism>
<keyword evidence="5 8" id="KW-1133">Transmembrane helix</keyword>
<evidence type="ECO:0000256" key="4">
    <source>
        <dbReference type="ARBA" id="ARBA00022801"/>
    </source>
</evidence>
<evidence type="ECO:0000313" key="11">
    <source>
        <dbReference type="Proteomes" id="UP000284403"/>
    </source>
</evidence>
<evidence type="ECO:0000256" key="2">
    <source>
        <dbReference type="ARBA" id="ARBA00007277"/>
    </source>
</evidence>
<dbReference type="RefSeq" id="XP_029223482.1">
    <property type="nucleotide sequence ID" value="XM_029376402.1"/>
</dbReference>
<dbReference type="Gene3D" id="3.20.20.190">
    <property type="entry name" value="Phosphatidylinositol (PI) phosphodiesterase"/>
    <property type="match status" value="1"/>
</dbReference>
<evidence type="ECO:0000259" key="9">
    <source>
        <dbReference type="PROSITE" id="PS51704"/>
    </source>
</evidence>
<dbReference type="InterPro" id="IPR017946">
    <property type="entry name" value="PLC-like_Pdiesterase_TIM-brl"/>
</dbReference>
<dbReference type="PANTHER" id="PTHR42758:SF2">
    <property type="entry name" value="PHOSPHATIDYLGLYCEROL PHOSPHOLIPASE C"/>
    <property type="match status" value="1"/>
</dbReference>
<evidence type="ECO:0000256" key="6">
    <source>
        <dbReference type="ARBA" id="ARBA00023098"/>
    </source>
</evidence>
<keyword evidence="3 8" id="KW-0812">Transmembrane</keyword>
<protein>
    <submittedName>
        <fullName evidence="10">Glycerophosphoryl diester phosphodiesterase</fullName>
        <ecNumber evidence="10">3.1.4.-</ecNumber>
    </submittedName>
</protein>
<feature type="transmembrane region" description="Helical" evidence="8">
    <location>
        <begin position="6"/>
        <end position="26"/>
    </location>
</feature>
<dbReference type="InterPro" id="IPR030395">
    <property type="entry name" value="GP_PDE_dom"/>
</dbReference>
<accession>A0A3R7M074</accession>
<dbReference type="GO" id="GO:0008081">
    <property type="term" value="F:phosphoric diester hydrolase activity"/>
    <property type="evidence" value="ECO:0007669"/>
    <property type="project" value="InterPro"/>
</dbReference>
<keyword evidence="7 8" id="KW-0472">Membrane</keyword>
<dbReference type="GO" id="GO:0016020">
    <property type="term" value="C:membrane"/>
    <property type="evidence" value="ECO:0007669"/>
    <property type="project" value="UniProtKB-SubCell"/>
</dbReference>
<sequence length="354" mass="40197">MVSYWNIAALCLGGYVAGAVILVRVFPLRQDSETEVLKKRFPYPVTKIAHRGGCLIGPENTLYTFKRAIIVGNADMLELDVHQSRDGEIVVSHDAALLRTCGSFHEDVKVDDIVVAGNPNTTLPQSLREIPIHFGTPQRGGYYRASDCVPVDNTTRLCLLSEVFDAFPEIPLHIDIKCEGEDFTRRVLELIEAYDRCAKTVVGTSNWRNRRNVYDYFETDNSSESENLQAKRNRFRIFAGPLDYAIVHAAYFLGLLPLIPLKFDVFSIPLFTTHKRNALGSCFTRFISYFLNAPTLWKHLQRRGILIVGWVLNDDDEFEEASKWPINGIMTDDPIALDAFFRSRKVPTMMNILD</sequence>
<comment type="similarity">
    <text evidence="2">Belongs to the glycerophosphoryl diester phosphodiesterase family.</text>
</comment>
<feature type="domain" description="GP-PDE" evidence="9">
    <location>
        <begin position="45"/>
        <end position="341"/>
    </location>
</feature>
<keyword evidence="6" id="KW-0443">Lipid metabolism</keyword>
<keyword evidence="4 10" id="KW-0378">Hydrolase</keyword>
<reference evidence="10 11" key="1">
    <citation type="journal article" date="2018" name="BMC Genomics">
        <title>Genomic comparison of Trypanosoma conorhini and Trypanosoma rangeli to Trypanosoma cruzi strains of high and low virulence.</title>
        <authorList>
            <person name="Bradwell K.R."/>
            <person name="Koparde V.N."/>
            <person name="Matveyev A.V."/>
            <person name="Serrano M.G."/>
            <person name="Alves J.M."/>
            <person name="Parikh H."/>
            <person name="Huang B."/>
            <person name="Lee V."/>
            <person name="Espinosa-Alvarez O."/>
            <person name="Ortiz P.A."/>
            <person name="Costa-Martins A.G."/>
            <person name="Teixeira M.M."/>
            <person name="Buck G.A."/>
        </authorList>
    </citation>
    <scope>NUCLEOTIDE SEQUENCE [LARGE SCALE GENOMIC DNA]</scope>
    <source>
        <strain evidence="10 11">025E</strain>
    </source>
</reference>
<name>A0A3R7M074_9TRYP</name>
<evidence type="ECO:0000256" key="5">
    <source>
        <dbReference type="ARBA" id="ARBA00022989"/>
    </source>
</evidence>